<evidence type="ECO:0000256" key="6">
    <source>
        <dbReference type="ARBA" id="ARBA00023033"/>
    </source>
</evidence>
<dbReference type="GO" id="GO:0009072">
    <property type="term" value="P:aromatic amino acid metabolic process"/>
    <property type="evidence" value="ECO:0007669"/>
    <property type="project" value="InterPro"/>
</dbReference>
<dbReference type="PROSITE" id="PS51671">
    <property type="entry name" value="ACT"/>
    <property type="match status" value="1"/>
</dbReference>
<dbReference type="Gene3D" id="1.10.800.10">
    <property type="entry name" value="Aromatic amino acid hydroxylase"/>
    <property type="match status" value="1"/>
</dbReference>
<dbReference type="InterPro" id="IPR036329">
    <property type="entry name" value="Aro-AA_hydroxylase_C_sf"/>
</dbReference>
<dbReference type="CTD" id="38121"/>
<dbReference type="SUPFAM" id="SSF55021">
    <property type="entry name" value="ACT-like"/>
    <property type="match status" value="1"/>
</dbReference>
<dbReference type="Pfam" id="PF01842">
    <property type="entry name" value="ACT"/>
    <property type="match status" value="1"/>
</dbReference>
<dbReference type="SUPFAM" id="SSF56534">
    <property type="entry name" value="Aromatic aminoacid monoxygenases, catalytic and oligomerization domains"/>
    <property type="match status" value="1"/>
</dbReference>
<organism evidence="15 16">
    <name type="scientific">Hyalella azteca</name>
    <name type="common">Amphipod</name>
    <dbReference type="NCBI Taxonomy" id="294128"/>
    <lineage>
        <taxon>Eukaryota</taxon>
        <taxon>Metazoa</taxon>
        <taxon>Ecdysozoa</taxon>
        <taxon>Arthropoda</taxon>
        <taxon>Crustacea</taxon>
        <taxon>Multicrustacea</taxon>
        <taxon>Malacostraca</taxon>
        <taxon>Eumalacostraca</taxon>
        <taxon>Peracarida</taxon>
        <taxon>Amphipoda</taxon>
        <taxon>Senticaudata</taxon>
        <taxon>Talitrida</taxon>
        <taxon>Talitroidea</taxon>
        <taxon>Hyalellidae</taxon>
        <taxon>Hyalella</taxon>
    </lineage>
</organism>
<feature type="binding site" evidence="10">
    <location>
        <position position="427"/>
    </location>
    <ligand>
        <name>Fe cation</name>
        <dbReference type="ChEBI" id="CHEBI:24875"/>
    </ligand>
</feature>
<dbReference type="InterPro" id="IPR036951">
    <property type="entry name" value="ArAA_hydroxylase_sf"/>
</dbReference>
<comment type="cofactor">
    <cofactor evidence="1 11">
        <name>Fe(2+)</name>
        <dbReference type="ChEBI" id="CHEBI:29033"/>
    </cofactor>
</comment>
<evidence type="ECO:0000256" key="12">
    <source>
        <dbReference type="SAM" id="MobiDB-lite"/>
    </source>
</evidence>
<dbReference type="AlphaFoldDB" id="A0A8B7N384"/>
<evidence type="ECO:0000259" key="14">
    <source>
        <dbReference type="PROSITE" id="PS51671"/>
    </source>
</evidence>
<dbReference type="PROSITE" id="PS00367">
    <property type="entry name" value="BH4_AAA_HYDROXYL_1"/>
    <property type="match status" value="1"/>
</dbReference>
<evidence type="ECO:0000313" key="15">
    <source>
        <dbReference type="Proteomes" id="UP000694843"/>
    </source>
</evidence>
<evidence type="ECO:0000256" key="11">
    <source>
        <dbReference type="PIRSR" id="PIRSR601273-2"/>
    </source>
</evidence>
<dbReference type="Pfam" id="PF00351">
    <property type="entry name" value="Biopterin_H"/>
    <property type="match status" value="1"/>
</dbReference>
<feature type="binding site" evidence="10">
    <location>
        <position position="387"/>
    </location>
    <ligand>
        <name>Fe cation</name>
        <dbReference type="ChEBI" id="CHEBI:24875"/>
    </ligand>
</feature>
<dbReference type="FunFam" id="1.10.800.10:FF:000004">
    <property type="entry name" value="Tyrosine 3-monooxygenase"/>
    <property type="match status" value="1"/>
</dbReference>
<dbReference type="InterPro" id="IPR045865">
    <property type="entry name" value="ACT-like_dom_sf"/>
</dbReference>
<evidence type="ECO:0000256" key="8">
    <source>
        <dbReference type="ARBA" id="ARBA00042662"/>
    </source>
</evidence>
<dbReference type="PROSITE" id="PS51410">
    <property type="entry name" value="BH4_AAA_HYDROXYL_2"/>
    <property type="match status" value="1"/>
</dbReference>
<feature type="domain" description="ACT" evidence="14">
    <location>
        <begin position="117"/>
        <end position="193"/>
    </location>
</feature>
<feature type="domain" description="Biopterin-dependent aromatic amino acid hydroxylase family profile" evidence="13">
    <location>
        <begin position="204"/>
        <end position="549"/>
    </location>
</feature>
<dbReference type="InterPro" id="IPR019774">
    <property type="entry name" value="Aromatic-AA_hydroxylase_C"/>
</dbReference>
<dbReference type="PRINTS" id="PR00372">
    <property type="entry name" value="FYWHYDRXLASE"/>
</dbReference>
<dbReference type="GeneID" id="108665761"/>
<sequence length="576" mass="65788">MSGSGKGLIGLWLYRNDDLWTVKDPMQGFPKPIQEEPNEDVEDREMSVSPSTSRKKSTTNVQEQLAEKNYNDEENDNVDLTLSEPEKKCHQNPKRLQSSAGVDTLTNDEVYTPSCNSVVFSLKNQVGGLAKALHVFKQRGINVVHIESRRHHRRDSQMEFLVDIECDNPQMEEVTKQLRRQVSCLSLHEYDRGDEFPEPPPCGLPTDESFDLGDSCPWFPRKIADLDHFQTVLMYGSDLDADHPGFKDPVYRKRRKLFYDTAMKYRFGQPIPRVKYTKEETETWGTIFRELHNLYPTHACKEYNENWPMLVKHCGYREDNIPQLADIDAFLRGKTGFTLRPVAGYLSPRDFLAGLAFRVFHCTQYIRHSSDPFYTPEPDCCHELLGHMPLLACPSFAQFSQEIGLASLGVSDEELTKIAALYFFTVEFGLCKEQGQLRVYGAGLLSSVAELRHALSCAAKVEEFVPERVSSVECLVTTFQRQYFYTDTFEQAKEALREYVSRIQRPFSVRYNAYTHSVEVLTDTNKLANMVSELKGDLCIVRNALVKLQAYDEGGADVENITEMLASALKGETYKT</sequence>
<proteinExistence type="inferred from homology"/>
<dbReference type="KEGG" id="hazt:108665761"/>
<feature type="binding site" evidence="10">
    <location>
        <position position="382"/>
    </location>
    <ligand>
        <name>Fe cation</name>
        <dbReference type="ChEBI" id="CHEBI:24875"/>
    </ligand>
</feature>
<evidence type="ECO:0000256" key="7">
    <source>
        <dbReference type="ARBA" id="ARBA00040889"/>
    </source>
</evidence>
<keyword evidence="15" id="KW-1185">Reference proteome</keyword>
<dbReference type="Proteomes" id="UP000694843">
    <property type="component" value="Unplaced"/>
</dbReference>
<dbReference type="InterPro" id="IPR018301">
    <property type="entry name" value="ArAA_hydroxylase_Fe/CU_BS"/>
</dbReference>
<dbReference type="InterPro" id="IPR002912">
    <property type="entry name" value="ACT_dom"/>
</dbReference>
<gene>
    <name evidence="16" type="primary">LOC108665761</name>
</gene>
<evidence type="ECO:0000259" key="13">
    <source>
        <dbReference type="PROSITE" id="PS51410"/>
    </source>
</evidence>
<dbReference type="PANTHER" id="PTHR11473:SF16">
    <property type="entry name" value="TRYPTOPHAN 5-HYDROXYLASE 2"/>
    <property type="match status" value="1"/>
</dbReference>
<evidence type="ECO:0000256" key="9">
    <source>
        <dbReference type="ARBA" id="ARBA00062416"/>
    </source>
</evidence>
<dbReference type="GO" id="GO:0042416">
    <property type="term" value="P:dopamine biosynthetic process"/>
    <property type="evidence" value="ECO:0007669"/>
    <property type="project" value="UniProtKB-ARBA"/>
</dbReference>
<dbReference type="GO" id="GO:0043005">
    <property type="term" value="C:neuron projection"/>
    <property type="evidence" value="ECO:0007669"/>
    <property type="project" value="TreeGrafter"/>
</dbReference>
<evidence type="ECO:0000256" key="3">
    <source>
        <dbReference type="ARBA" id="ARBA00022723"/>
    </source>
</evidence>
<comment type="similarity">
    <text evidence="2">Belongs to the biopterin-dependent aromatic amino acid hydroxylase family.</text>
</comment>
<keyword evidence="4" id="KW-0560">Oxidoreductase</keyword>
<dbReference type="InterPro" id="IPR001273">
    <property type="entry name" value="ArAA_hydroxylase"/>
</dbReference>
<dbReference type="GO" id="GO:0005506">
    <property type="term" value="F:iron ion binding"/>
    <property type="evidence" value="ECO:0007669"/>
    <property type="project" value="InterPro"/>
</dbReference>
<keyword evidence="6" id="KW-0503">Monooxygenase</keyword>
<protein>
    <recommendedName>
        <fullName evidence="7">Tryptophan 5-hydroxylase 2</fullName>
    </recommendedName>
    <alternativeName>
        <fullName evidence="8">Tryptophan 5-monooxygenase 2</fullName>
    </alternativeName>
</protein>
<dbReference type="OMA" id="DMPWFPR"/>
<dbReference type="GO" id="GO:0048066">
    <property type="term" value="P:developmental pigmentation"/>
    <property type="evidence" value="ECO:0007669"/>
    <property type="project" value="UniProtKB-ARBA"/>
</dbReference>
<keyword evidence="5 10" id="KW-0408">Iron</keyword>
<dbReference type="PIRSF" id="PIRSF000336">
    <property type="entry name" value="TH"/>
    <property type="match status" value="1"/>
</dbReference>
<evidence type="ECO:0000256" key="1">
    <source>
        <dbReference type="ARBA" id="ARBA00001954"/>
    </source>
</evidence>
<evidence type="ECO:0000313" key="16">
    <source>
        <dbReference type="RefSeq" id="XP_018008045.1"/>
    </source>
</evidence>
<evidence type="ECO:0000256" key="5">
    <source>
        <dbReference type="ARBA" id="ARBA00023004"/>
    </source>
</evidence>
<keyword evidence="3 10" id="KW-0479">Metal-binding</keyword>
<evidence type="ECO:0000256" key="4">
    <source>
        <dbReference type="ARBA" id="ARBA00023002"/>
    </source>
</evidence>
<accession>A0A8B7N384</accession>
<feature type="region of interest" description="Disordered" evidence="12">
    <location>
        <begin position="23"/>
        <end position="76"/>
    </location>
</feature>
<dbReference type="PANTHER" id="PTHR11473">
    <property type="entry name" value="AROMATIC AMINO ACID HYDROXYLASE"/>
    <property type="match status" value="1"/>
</dbReference>
<dbReference type="GO" id="GO:0004510">
    <property type="term" value="F:tryptophan 5-monooxygenase activity"/>
    <property type="evidence" value="ECO:0007669"/>
    <property type="project" value="TreeGrafter"/>
</dbReference>
<evidence type="ECO:0000256" key="10">
    <source>
        <dbReference type="PIRSR" id="PIRSR000336-1"/>
    </source>
</evidence>
<evidence type="ECO:0000256" key="2">
    <source>
        <dbReference type="ARBA" id="ARBA00009712"/>
    </source>
</evidence>
<name>A0A8B7N384_HYAAZ</name>
<dbReference type="OrthoDB" id="983542at2759"/>
<feature type="compositionally biased region" description="Polar residues" evidence="12">
    <location>
        <begin position="48"/>
        <end position="63"/>
    </location>
</feature>
<reference evidence="16" key="1">
    <citation type="submission" date="2025-08" db="UniProtKB">
        <authorList>
            <consortium name="RefSeq"/>
        </authorList>
    </citation>
    <scope>IDENTIFICATION</scope>
    <source>
        <tissue evidence="16">Whole organism</tissue>
    </source>
</reference>
<dbReference type="RefSeq" id="XP_018008045.1">
    <property type="nucleotide sequence ID" value="XM_018152556.2"/>
</dbReference>
<comment type="subunit">
    <text evidence="9">Interacts with DNAJC12.</text>
</comment>
<dbReference type="InterPro" id="IPR019773">
    <property type="entry name" value="Tyrosine_3-monooxygenase-like"/>
</dbReference>